<comment type="catalytic activity">
    <reaction evidence="11">
        <text>precorrin-2 + NAD(+) = sirohydrochlorin + NADH + 2 H(+)</text>
        <dbReference type="Rhea" id="RHEA:15613"/>
        <dbReference type="ChEBI" id="CHEBI:15378"/>
        <dbReference type="ChEBI" id="CHEBI:57540"/>
        <dbReference type="ChEBI" id="CHEBI:57945"/>
        <dbReference type="ChEBI" id="CHEBI:58351"/>
        <dbReference type="ChEBI" id="CHEBI:58827"/>
        <dbReference type="EC" id="1.3.1.76"/>
    </reaction>
</comment>
<comment type="caution">
    <text evidence="13">The sequence shown here is derived from an EMBL/GenBank/DDBJ whole genome shotgun (WGS) entry which is preliminary data.</text>
</comment>
<dbReference type="InterPro" id="IPR036291">
    <property type="entry name" value="NAD(P)-bd_dom_sf"/>
</dbReference>
<evidence type="ECO:0000256" key="6">
    <source>
        <dbReference type="ARBA" id="ARBA00023002"/>
    </source>
</evidence>
<evidence type="ECO:0000256" key="11">
    <source>
        <dbReference type="ARBA" id="ARBA00047561"/>
    </source>
</evidence>
<dbReference type="PROSITE" id="PS00839">
    <property type="entry name" value="SUMT_1"/>
    <property type="match status" value="1"/>
</dbReference>
<dbReference type="InterPro" id="IPR006366">
    <property type="entry name" value="CobA/CysG_C"/>
</dbReference>
<evidence type="ECO:0000256" key="8">
    <source>
        <dbReference type="ARBA" id="ARBA00023239"/>
    </source>
</evidence>
<evidence type="ECO:0000256" key="2">
    <source>
        <dbReference type="ARBA" id="ARBA00022573"/>
    </source>
</evidence>
<evidence type="ECO:0000259" key="12">
    <source>
        <dbReference type="Pfam" id="PF00590"/>
    </source>
</evidence>
<keyword evidence="10" id="KW-0511">Multifunctional enzyme</keyword>
<dbReference type="SUPFAM" id="SSF53790">
    <property type="entry name" value="Tetrapyrrole methylase"/>
    <property type="match status" value="1"/>
</dbReference>
<sequence>MKPAYACRVLLGVLEEAHVSVYEIGLRLQGKPVLVVGGGSIAGRRVPRLLAAGARVLLVAPEATTTLSDYAAAGEIQWERREWRSGDGDDAWFVLAATDVPEVNAAVAAEAEARRTWCVRADDAAASGAWTLAHTEFDGVAVAVSASGDPRRAAAVRDAIAAGLRTGDIDAPRSRTVRPAGVALVGAGPGDADLITLRGLELLRQAEVVVSDRLAPQELLDMLAEDVEIVDAAKLPYGRHTTQEQINAVMVERALEGKFVVRLKGGDGFVFGRGAEELDACLAAGVPVEVVPGLSSSIAGPAAAGVPVTERGVVHDFTVATGHVPPGPQSKVNWTALGAGNGTIVLLMAVKNRAAIAAALIEGGRAPETPVRIVENATTKNQTVRQCALADLGVTEAHHPSVIVIGDVAGRAREL</sequence>
<dbReference type="NCBIfam" id="TIGR01470">
    <property type="entry name" value="cysG_Nterm"/>
    <property type="match status" value="1"/>
</dbReference>
<dbReference type="PIRSF" id="PIRSF036426">
    <property type="entry name" value="Sirohaem_synth"/>
    <property type="match status" value="1"/>
</dbReference>
<dbReference type="InterPro" id="IPR006367">
    <property type="entry name" value="Sirohaem_synthase_N"/>
</dbReference>
<dbReference type="InterPro" id="IPR014776">
    <property type="entry name" value="4pyrrole_Mease_sub2"/>
</dbReference>
<gene>
    <name evidence="13" type="primary">cobA</name>
    <name evidence="13" type="ORF">J5V16_23610</name>
</gene>
<dbReference type="InterPro" id="IPR035996">
    <property type="entry name" value="4pyrrol_Methylase_sf"/>
</dbReference>
<dbReference type="SUPFAM" id="SSF51735">
    <property type="entry name" value="NAD(P)-binding Rossmann-fold domains"/>
    <property type="match status" value="1"/>
</dbReference>
<dbReference type="InterPro" id="IPR050161">
    <property type="entry name" value="Siro_Cobalamin_biosynth"/>
</dbReference>
<dbReference type="EC" id="2.1.1.107" evidence="13"/>
<dbReference type="InterPro" id="IPR003043">
    <property type="entry name" value="Uropor_MeTrfase_CS"/>
</dbReference>
<dbReference type="Pfam" id="PF13241">
    <property type="entry name" value="NAD_binding_7"/>
    <property type="match status" value="1"/>
</dbReference>
<dbReference type="Proteomes" id="UP000681341">
    <property type="component" value="Unassembled WGS sequence"/>
</dbReference>
<dbReference type="Pfam" id="PF00590">
    <property type="entry name" value="TP_methylase"/>
    <property type="match status" value="1"/>
</dbReference>
<keyword evidence="8" id="KW-0456">Lyase</keyword>
<dbReference type="Gene3D" id="3.30.950.10">
    <property type="entry name" value="Methyltransferase, Cobalt-precorrin-4 Transmethylase, Domain 2"/>
    <property type="match status" value="1"/>
</dbReference>
<keyword evidence="14" id="KW-1185">Reference proteome</keyword>
<evidence type="ECO:0000256" key="9">
    <source>
        <dbReference type="ARBA" id="ARBA00023244"/>
    </source>
</evidence>
<keyword evidence="9" id="KW-0627">Porphyrin biosynthesis</keyword>
<dbReference type="InterPro" id="IPR000878">
    <property type="entry name" value="4pyrrol_Mease"/>
</dbReference>
<dbReference type="GO" id="GO:0004851">
    <property type="term" value="F:uroporphyrin-III C-methyltransferase activity"/>
    <property type="evidence" value="ECO:0007669"/>
    <property type="project" value="UniProtKB-EC"/>
</dbReference>
<feature type="domain" description="Tetrapyrrole methylase" evidence="12">
    <location>
        <begin position="182"/>
        <end position="392"/>
    </location>
</feature>
<name>A0ABS3UAL9_9ACTN</name>
<dbReference type="PANTHER" id="PTHR45790">
    <property type="entry name" value="SIROHEME SYNTHASE-RELATED"/>
    <property type="match status" value="1"/>
</dbReference>
<evidence type="ECO:0000256" key="3">
    <source>
        <dbReference type="ARBA" id="ARBA00022603"/>
    </source>
</evidence>
<dbReference type="NCBIfam" id="TIGR01469">
    <property type="entry name" value="cobA_cysG_Cterm"/>
    <property type="match status" value="1"/>
</dbReference>
<evidence type="ECO:0000256" key="1">
    <source>
        <dbReference type="ARBA" id="ARBA00005010"/>
    </source>
</evidence>
<evidence type="ECO:0000256" key="5">
    <source>
        <dbReference type="ARBA" id="ARBA00022691"/>
    </source>
</evidence>
<proteinExistence type="predicted"/>
<reference evidence="13 14" key="1">
    <citation type="submission" date="2021-03" db="EMBL/GenBank/DDBJ databases">
        <title>Glycomyces sp. nov., a novel actinomycete isolated from soil.</title>
        <authorList>
            <person name="Yang X."/>
            <person name="Xu X."/>
        </authorList>
    </citation>
    <scope>NUCLEOTIDE SEQUENCE [LARGE SCALE GENOMIC DNA]</scope>
    <source>
        <strain evidence="13 14">NEAU-S30</strain>
    </source>
</reference>
<organism evidence="13 14">
    <name type="scientific">Glycomyces niveus</name>
    <dbReference type="NCBI Taxonomy" id="2820287"/>
    <lineage>
        <taxon>Bacteria</taxon>
        <taxon>Bacillati</taxon>
        <taxon>Actinomycetota</taxon>
        <taxon>Actinomycetes</taxon>
        <taxon>Glycomycetales</taxon>
        <taxon>Glycomycetaceae</taxon>
        <taxon>Glycomyces</taxon>
    </lineage>
</organism>
<evidence type="ECO:0000256" key="7">
    <source>
        <dbReference type="ARBA" id="ARBA00023027"/>
    </source>
</evidence>
<protein>
    <submittedName>
        <fullName evidence="13">Uroporphyrinogen-III C-methyltransferase</fullName>
        <ecNumber evidence="13">2.1.1.107</ecNumber>
    </submittedName>
</protein>
<dbReference type="EMBL" id="JAGFNP010000018">
    <property type="protein sequence ID" value="MBO3735822.1"/>
    <property type="molecule type" value="Genomic_DNA"/>
</dbReference>
<keyword evidence="2" id="KW-0169">Cobalamin biosynthesis</keyword>
<comment type="pathway">
    <text evidence="1">Porphyrin-containing compound metabolism; siroheme biosynthesis; sirohydrochlorin from precorrin-2: step 1/1.</text>
</comment>
<dbReference type="GO" id="GO:0032259">
    <property type="term" value="P:methylation"/>
    <property type="evidence" value="ECO:0007669"/>
    <property type="project" value="UniProtKB-KW"/>
</dbReference>
<dbReference type="Gene3D" id="3.40.50.720">
    <property type="entry name" value="NAD(P)-binding Rossmann-like Domain"/>
    <property type="match status" value="1"/>
</dbReference>
<dbReference type="Gene3D" id="3.40.1010.10">
    <property type="entry name" value="Cobalt-precorrin-4 Transmethylase, Domain 1"/>
    <property type="match status" value="1"/>
</dbReference>
<keyword evidence="3 13" id="KW-0489">Methyltransferase</keyword>
<dbReference type="InterPro" id="IPR012409">
    <property type="entry name" value="Sirohaem_synth"/>
</dbReference>
<keyword evidence="6" id="KW-0560">Oxidoreductase</keyword>
<evidence type="ECO:0000313" key="14">
    <source>
        <dbReference type="Proteomes" id="UP000681341"/>
    </source>
</evidence>
<dbReference type="NCBIfam" id="NF004790">
    <property type="entry name" value="PRK06136.1"/>
    <property type="match status" value="1"/>
</dbReference>
<dbReference type="CDD" id="cd11642">
    <property type="entry name" value="SUMT"/>
    <property type="match status" value="1"/>
</dbReference>
<keyword evidence="5" id="KW-0949">S-adenosyl-L-methionine</keyword>
<dbReference type="PANTHER" id="PTHR45790:SF3">
    <property type="entry name" value="S-ADENOSYL-L-METHIONINE-DEPENDENT UROPORPHYRINOGEN III METHYLTRANSFERASE, CHLOROPLASTIC"/>
    <property type="match status" value="1"/>
</dbReference>
<evidence type="ECO:0000313" key="13">
    <source>
        <dbReference type="EMBL" id="MBO3735822.1"/>
    </source>
</evidence>
<dbReference type="InterPro" id="IPR014777">
    <property type="entry name" value="4pyrrole_Mease_sub1"/>
</dbReference>
<keyword evidence="4 13" id="KW-0808">Transferase</keyword>
<evidence type="ECO:0000256" key="10">
    <source>
        <dbReference type="ARBA" id="ARBA00023268"/>
    </source>
</evidence>
<accession>A0ABS3UAL9</accession>
<evidence type="ECO:0000256" key="4">
    <source>
        <dbReference type="ARBA" id="ARBA00022679"/>
    </source>
</evidence>
<keyword evidence="7" id="KW-0520">NAD</keyword>